<evidence type="ECO:0000256" key="1">
    <source>
        <dbReference type="SAM" id="MobiDB-lite"/>
    </source>
</evidence>
<evidence type="ECO:0000313" key="2">
    <source>
        <dbReference type="EMBL" id="KAF2645537.1"/>
    </source>
</evidence>
<feature type="compositionally biased region" description="Low complexity" evidence="1">
    <location>
        <begin position="89"/>
        <end position="99"/>
    </location>
</feature>
<organism evidence="2 3">
    <name type="scientific">Massarina eburnea CBS 473.64</name>
    <dbReference type="NCBI Taxonomy" id="1395130"/>
    <lineage>
        <taxon>Eukaryota</taxon>
        <taxon>Fungi</taxon>
        <taxon>Dikarya</taxon>
        <taxon>Ascomycota</taxon>
        <taxon>Pezizomycotina</taxon>
        <taxon>Dothideomycetes</taxon>
        <taxon>Pleosporomycetidae</taxon>
        <taxon>Pleosporales</taxon>
        <taxon>Massarineae</taxon>
        <taxon>Massarinaceae</taxon>
        <taxon>Massarina</taxon>
    </lineage>
</organism>
<evidence type="ECO:0000313" key="3">
    <source>
        <dbReference type="Proteomes" id="UP000799753"/>
    </source>
</evidence>
<feature type="region of interest" description="Disordered" evidence="1">
    <location>
        <begin position="75"/>
        <end position="99"/>
    </location>
</feature>
<proteinExistence type="predicted"/>
<reference evidence="2" key="1">
    <citation type="journal article" date="2020" name="Stud. Mycol.">
        <title>101 Dothideomycetes genomes: a test case for predicting lifestyles and emergence of pathogens.</title>
        <authorList>
            <person name="Haridas S."/>
            <person name="Albert R."/>
            <person name="Binder M."/>
            <person name="Bloem J."/>
            <person name="Labutti K."/>
            <person name="Salamov A."/>
            <person name="Andreopoulos B."/>
            <person name="Baker S."/>
            <person name="Barry K."/>
            <person name="Bills G."/>
            <person name="Bluhm B."/>
            <person name="Cannon C."/>
            <person name="Castanera R."/>
            <person name="Culley D."/>
            <person name="Daum C."/>
            <person name="Ezra D."/>
            <person name="Gonzalez J."/>
            <person name="Henrissat B."/>
            <person name="Kuo A."/>
            <person name="Liang C."/>
            <person name="Lipzen A."/>
            <person name="Lutzoni F."/>
            <person name="Magnuson J."/>
            <person name="Mondo S."/>
            <person name="Nolan M."/>
            <person name="Ohm R."/>
            <person name="Pangilinan J."/>
            <person name="Park H.-J."/>
            <person name="Ramirez L."/>
            <person name="Alfaro M."/>
            <person name="Sun H."/>
            <person name="Tritt A."/>
            <person name="Yoshinaga Y."/>
            <person name="Zwiers L.-H."/>
            <person name="Turgeon B."/>
            <person name="Goodwin S."/>
            <person name="Spatafora J."/>
            <person name="Crous P."/>
            <person name="Grigoriev I."/>
        </authorList>
    </citation>
    <scope>NUCLEOTIDE SEQUENCE</scope>
    <source>
        <strain evidence="2">CBS 473.64</strain>
    </source>
</reference>
<gene>
    <name evidence="2" type="ORF">P280DRAFT_531708</name>
</gene>
<protein>
    <submittedName>
        <fullName evidence="2">Uncharacterized protein</fullName>
    </submittedName>
</protein>
<dbReference type="Proteomes" id="UP000799753">
    <property type="component" value="Unassembled WGS sequence"/>
</dbReference>
<name>A0A6A6SEL5_9PLEO</name>
<accession>A0A6A6SEL5</accession>
<keyword evidence="3" id="KW-1185">Reference proteome</keyword>
<dbReference type="AlphaFoldDB" id="A0A6A6SEL5"/>
<sequence length="212" mass="23702">MSPKICKHGLSSNKAPDHVSKCLYIERRRAGGIFNDSGPQASFQTFIGTSVLHEATYISAEQKDIESATQHLPRFQHCDTPPPQGINRSMSSNSNSSSISSLLSDLKEALRPRLRLQLLPRFRKHSTVSISGTTLYDSTSDPMGSVRTSMASTLCGDEEEMDDDEDLIDEWLVPCGFTARDSIDVSRFLDQTGKLRRREGCVWRKMCRKMGL</sequence>
<dbReference type="EMBL" id="MU006777">
    <property type="protein sequence ID" value="KAF2645537.1"/>
    <property type="molecule type" value="Genomic_DNA"/>
</dbReference>